<feature type="region of interest" description="Disordered" evidence="1">
    <location>
        <begin position="23"/>
        <end position="94"/>
    </location>
</feature>
<evidence type="ECO:0000313" key="2">
    <source>
        <dbReference type="EMBL" id="CAK9039652.1"/>
    </source>
</evidence>
<dbReference type="Proteomes" id="UP001642484">
    <property type="component" value="Unassembled WGS sequence"/>
</dbReference>
<keyword evidence="3" id="KW-1185">Reference proteome</keyword>
<evidence type="ECO:0000256" key="1">
    <source>
        <dbReference type="SAM" id="MobiDB-lite"/>
    </source>
</evidence>
<accession>A0ABP0LMS8</accession>
<proteinExistence type="predicted"/>
<reference evidence="2 3" key="1">
    <citation type="submission" date="2024-02" db="EMBL/GenBank/DDBJ databases">
        <authorList>
            <person name="Chen Y."/>
            <person name="Shah S."/>
            <person name="Dougan E. K."/>
            <person name="Thang M."/>
            <person name="Chan C."/>
        </authorList>
    </citation>
    <scope>NUCLEOTIDE SEQUENCE [LARGE SCALE GENOMIC DNA]</scope>
</reference>
<dbReference type="EMBL" id="CAXAMN010013002">
    <property type="protein sequence ID" value="CAK9039652.1"/>
    <property type="molecule type" value="Genomic_DNA"/>
</dbReference>
<feature type="region of interest" description="Disordered" evidence="1">
    <location>
        <begin position="111"/>
        <end position="146"/>
    </location>
</feature>
<feature type="compositionally biased region" description="Basic and acidic residues" evidence="1">
    <location>
        <begin position="115"/>
        <end position="124"/>
    </location>
</feature>
<evidence type="ECO:0000313" key="3">
    <source>
        <dbReference type="Proteomes" id="UP001642484"/>
    </source>
</evidence>
<protein>
    <submittedName>
        <fullName evidence="2">Uncharacterized protein</fullName>
    </submittedName>
</protein>
<comment type="caution">
    <text evidence="2">The sequence shown here is derived from an EMBL/GenBank/DDBJ whole genome shotgun (WGS) entry which is preliminary data.</text>
</comment>
<organism evidence="2 3">
    <name type="scientific">Durusdinium trenchii</name>
    <dbReference type="NCBI Taxonomy" id="1381693"/>
    <lineage>
        <taxon>Eukaryota</taxon>
        <taxon>Sar</taxon>
        <taxon>Alveolata</taxon>
        <taxon>Dinophyceae</taxon>
        <taxon>Suessiales</taxon>
        <taxon>Symbiodiniaceae</taxon>
        <taxon>Durusdinium</taxon>
    </lineage>
</organism>
<sequence>MAFSDSLWYLRLREKIHADAQMALEQKSAAAHPKVPEQKSPDTPSLASPAPHISASAVAGQSSDDTLPYEPAAVELPDSLPPTSSPAKTAEERRAAYQGAGELGSETAVLGATSERPEDPKDAEPFTESDEEAMANGQRWDPPQEPVANPGTAFVLCVLLLVWSFDVPQVYSWIEYFAGEGNLTKVMMAADYRSTRLDLLDNIQPPHRNSNFMDMTHGSGFALAILCLLRTVPGPGGFATHFGIKCSSFSKMNRGTSQRSACSSSGFGGYQSVRVGNMLLERTCCLILLATALGGAWSLEQPSGSLLEFYPVFREMLESIFNCGGAHAVSMVQWWMAHYSSATPKRHYAYGNSEEILRFDKGRLEGWKGDPRCKKTTVDRYRDSTGAVRYKGNRNLRGTEVYPVPFARLVADLVEEHKAKAKGQPECPDSGVFPPALETFQSAGWHESELWEYVDFTQLFGYLRGGTRLKIPEEWRPVIPGGL</sequence>
<gene>
    <name evidence="2" type="ORF">CCMP2556_LOCUS21470</name>
</gene>
<name>A0ABP0LMS8_9DINO</name>